<dbReference type="PROSITE" id="PS00028">
    <property type="entry name" value="ZINC_FINGER_C2H2_1"/>
    <property type="match status" value="1"/>
</dbReference>
<reference evidence="5" key="1">
    <citation type="submission" date="2021-09" db="EMBL/GenBank/DDBJ databases">
        <authorList>
            <consortium name="AG Swart"/>
            <person name="Singh M."/>
            <person name="Singh A."/>
            <person name="Seah K."/>
            <person name="Emmerich C."/>
        </authorList>
    </citation>
    <scope>NUCLEOTIDE SEQUENCE</scope>
    <source>
        <strain evidence="5">ATCC30299</strain>
    </source>
</reference>
<dbReference type="Gene3D" id="3.30.160.60">
    <property type="entry name" value="Classic Zinc Finger"/>
    <property type="match status" value="1"/>
</dbReference>
<dbReference type="EMBL" id="CAJZBQ010000030">
    <property type="protein sequence ID" value="CAG9321990.1"/>
    <property type="molecule type" value="Genomic_DNA"/>
</dbReference>
<dbReference type="SMART" id="SM00185">
    <property type="entry name" value="ARM"/>
    <property type="match status" value="3"/>
</dbReference>
<feature type="compositionally biased region" description="Basic and acidic residues" evidence="3">
    <location>
        <begin position="110"/>
        <end position="119"/>
    </location>
</feature>
<dbReference type="SMART" id="SM00355">
    <property type="entry name" value="ZnF_C2H2"/>
    <property type="match status" value="1"/>
</dbReference>
<keyword evidence="1" id="KW-0862">Zinc</keyword>
<evidence type="ECO:0000313" key="5">
    <source>
        <dbReference type="EMBL" id="CAG9321990.1"/>
    </source>
</evidence>
<gene>
    <name evidence="5" type="ORF">BSTOLATCC_MIC30372</name>
</gene>
<keyword evidence="1" id="KW-0863">Zinc-finger</keyword>
<proteinExistence type="predicted"/>
<dbReference type="Proteomes" id="UP001162131">
    <property type="component" value="Unassembled WGS sequence"/>
</dbReference>
<dbReference type="Gene3D" id="1.25.10.10">
    <property type="entry name" value="Leucine-rich Repeat Variant"/>
    <property type="match status" value="2"/>
</dbReference>
<feature type="domain" description="C2H2-type" evidence="4">
    <location>
        <begin position="743"/>
        <end position="771"/>
    </location>
</feature>
<keyword evidence="6" id="KW-1185">Reference proteome</keyword>
<dbReference type="InterPro" id="IPR013087">
    <property type="entry name" value="Znf_C2H2_type"/>
</dbReference>
<feature type="region of interest" description="Disordered" evidence="3">
    <location>
        <begin position="83"/>
        <end position="119"/>
    </location>
</feature>
<evidence type="ECO:0000256" key="1">
    <source>
        <dbReference type="PROSITE-ProRule" id="PRU00042"/>
    </source>
</evidence>
<dbReference type="InterPro" id="IPR011989">
    <property type="entry name" value="ARM-like"/>
</dbReference>
<keyword evidence="2" id="KW-0175">Coiled coil</keyword>
<sequence length="771" mass="87186">MFSINLKFPSLINYMSKPKDSLTAHLEKSTISNIIQTARASLKDPSRPYTPAESVRTLFTNDGTSRPNSSYSLKAMAADIAPKRTARQNNYEPLPQPTRRNISSGGSKKSTREPVKTIQEDTFNVDETNMKHLLDERPDLKEIYEENKEEKSDLLSEIKEITSILEKMHQHPEVRTLYENDDIEALTVRITESLNSLRFATKKPKWAQPQVILKLLGLALERFENEIRKLLKLERCLLQNLVDHDLLYKKKESGLVGTSIATAAVKLLYQYSKNNQNDAIFVEEGLLNTLHAAVTKVVSNEDSVPHDIMLFVLGIVKNLTSNAKIQELAGKINFIAPLASMLPCLYLDDDIPDNPKQVHLLIQITGILRNLALEKTSYQNILLFHVIEKIAKIMQIHINSQELISNSLRALSKLSVQQKVCSILQENDENLVTIVKAIEKYRENLPIIIRGCFVLANIVTNFEKARKVIAYSINLILEIAIQKNLGDMRPDCIDSLVKGVRLIANIITDKDAGKDLTQADNIGKCLFTILNSYNYTDHEELILNTIACATNLLFYDQPQSPFISEDTRTLILSKVAPLMVQTLNAEITLEAVRALGNLTRHESVCKELNNLQIIDILMLLMDHSDDNVVYYTLGSLINISSVAKQLLYSEAFFEKAGMQLEAMALSEPEFSTQICMILNNLCVVSRGMVPWESVAGEDNVKRIAGIIRELKMACDQLIANGEELQDLQSMLEPLQEMMPKPFIPCSYPGCGRKFPNQELLQDHWRRRHEDE</sequence>
<dbReference type="SUPFAM" id="SSF48371">
    <property type="entry name" value="ARM repeat"/>
    <property type="match status" value="2"/>
</dbReference>
<feature type="compositionally biased region" description="Polar residues" evidence="3">
    <location>
        <begin position="98"/>
        <end position="108"/>
    </location>
</feature>
<evidence type="ECO:0000256" key="2">
    <source>
        <dbReference type="SAM" id="Coils"/>
    </source>
</evidence>
<dbReference type="PROSITE" id="PS50157">
    <property type="entry name" value="ZINC_FINGER_C2H2_2"/>
    <property type="match status" value="1"/>
</dbReference>
<evidence type="ECO:0000256" key="3">
    <source>
        <dbReference type="SAM" id="MobiDB-lite"/>
    </source>
</evidence>
<keyword evidence="1" id="KW-0479">Metal-binding</keyword>
<evidence type="ECO:0000259" key="4">
    <source>
        <dbReference type="PROSITE" id="PS50157"/>
    </source>
</evidence>
<comment type="caution">
    <text evidence="5">The sequence shown here is derived from an EMBL/GenBank/DDBJ whole genome shotgun (WGS) entry which is preliminary data.</text>
</comment>
<dbReference type="GO" id="GO:0044782">
    <property type="term" value="P:cilium organization"/>
    <property type="evidence" value="ECO:0007669"/>
    <property type="project" value="TreeGrafter"/>
</dbReference>
<dbReference type="GO" id="GO:0008270">
    <property type="term" value="F:zinc ion binding"/>
    <property type="evidence" value="ECO:0007669"/>
    <property type="project" value="UniProtKB-KW"/>
</dbReference>
<name>A0AAU9JJV2_9CILI</name>
<dbReference type="InterPro" id="IPR038905">
    <property type="entry name" value="ARMC2"/>
</dbReference>
<organism evidence="5 6">
    <name type="scientific">Blepharisma stoltei</name>
    <dbReference type="NCBI Taxonomy" id="1481888"/>
    <lineage>
        <taxon>Eukaryota</taxon>
        <taxon>Sar</taxon>
        <taxon>Alveolata</taxon>
        <taxon>Ciliophora</taxon>
        <taxon>Postciliodesmatophora</taxon>
        <taxon>Heterotrichea</taxon>
        <taxon>Heterotrichida</taxon>
        <taxon>Blepharismidae</taxon>
        <taxon>Blepharisma</taxon>
    </lineage>
</organism>
<dbReference type="InterPro" id="IPR000225">
    <property type="entry name" value="Armadillo"/>
</dbReference>
<dbReference type="InterPro" id="IPR016024">
    <property type="entry name" value="ARM-type_fold"/>
</dbReference>
<feature type="coiled-coil region" evidence="2">
    <location>
        <begin position="213"/>
        <end position="240"/>
    </location>
</feature>
<dbReference type="AlphaFoldDB" id="A0AAU9JJV2"/>
<dbReference type="PANTHER" id="PTHR21356:SF1">
    <property type="entry name" value="ARMADILLO REPEAT-CONTAINING PROTEIN 2"/>
    <property type="match status" value="1"/>
</dbReference>
<protein>
    <recommendedName>
        <fullName evidence="4">C2H2-type domain-containing protein</fullName>
    </recommendedName>
</protein>
<evidence type="ECO:0000313" key="6">
    <source>
        <dbReference type="Proteomes" id="UP001162131"/>
    </source>
</evidence>
<accession>A0AAU9JJV2</accession>
<dbReference type="PANTHER" id="PTHR21356">
    <property type="entry name" value="ARMADILLO REPEAT CONTAINING 2"/>
    <property type="match status" value="1"/>
</dbReference>